<evidence type="ECO:0000313" key="2">
    <source>
        <dbReference type="EMBL" id="ELU07985.1"/>
    </source>
</evidence>
<sequence length="222" mass="24800">RIIHNNQGCFRINEQSSFLNHFVRTSSYSSQIECINYCKNNDYVFSGLSMQSDALVCYCGNEVPLEGATGDNQCRERCKGGDFICGYVGYSRIITSQALGSDLSWATGNKIYAGRWCAALQYERDRSVENAYKPILAQSDCQTKKIALCVTENGGVYNVSKGAMSWFEAQNFCYATETKHDMKTMSLSSVTATTLLNISVTDHAIDWWTQMSLLHLSSVSQE</sequence>
<dbReference type="AlphaFoldDB" id="R7UP64"/>
<feature type="non-terminal residue" evidence="2">
    <location>
        <position position="1"/>
    </location>
</feature>
<dbReference type="PROSITE" id="PS51212">
    <property type="entry name" value="WSC"/>
    <property type="match status" value="1"/>
</dbReference>
<keyword evidence="4" id="KW-1185">Reference proteome</keyword>
<organism evidence="2">
    <name type="scientific">Capitella teleta</name>
    <name type="common">Polychaete worm</name>
    <dbReference type="NCBI Taxonomy" id="283909"/>
    <lineage>
        <taxon>Eukaryota</taxon>
        <taxon>Metazoa</taxon>
        <taxon>Spiralia</taxon>
        <taxon>Lophotrochozoa</taxon>
        <taxon>Annelida</taxon>
        <taxon>Polychaeta</taxon>
        <taxon>Sedentaria</taxon>
        <taxon>Scolecida</taxon>
        <taxon>Capitellidae</taxon>
        <taxon>Capitella</taxon>
    </lineage>
</organism>
<protein>
    <recommendedName>
        <fullName evidence="1">WSC domain-containing protein</fullName>
    </recommendedName>
</protein>
<proteinExistence type="predicted"/>
<dbReference type="Pfam" id="PF01822">
    <property type="entry name" value="WSC"/>
    <property type="match status" value="1"/>
</dbReference>
<feature type="non-terminal residue" evidence="2">
    <location>
        <position position="222"/>
    </location>
</feature>
<dbReference type="EMBL" id="AMQN01042655">
    <property type="status" value="NOT_ANNOTATED_CDS"/>
    <property type="molecule type" value="Genomic_DNA"/>
</dbReference>
<feature type="domain" description="WSC" evidence="1">
    <location>
        <begin position="3"/>
        <end position="99"/>
    </location>
</feature>
<reference evidence="4" key="1">
    <citation type="submission" date="2012-12" db="EMBL/GenBank/DDBJ databases">
        <authorList>
            <person name="Hellsten U."/>
            <person name="Grimwood J."/>
            <person name="Chapman J.A."/>
            <person name="Shapiro H."/>
            <person name="Aerts A."/>
            <person name="Otillar R.P."/>
            <person name="Terry A.Y."/>
            <person name="Boore J.L."/>
            <person name="Simakov O."/>
            <person name="Marletaz F."/>
            <person name="Cho S.-J."/>
            <person name="Edsinger-Gonzales E."/>
            <person name="Havlak P."/>
            <person name="Kuo D.-H."/>
            <person name="Larsson T."/>
            <person name="Lv J."/>
            <person name="Arendt D."/>
            <person name="Savage R."/>
            <person name="Osoegawa K."/>
            <person name="de Jong P."/>
            <person name="Lindberg D.R."/>
            <person name="Seaver E.C."/>
            <person name="Weisblat D.A."/>
            <person name="Putnam N.H."/>
            <person name="Grigoriev I.V."/>
            <person name="Rokhsar D.S."/>
        </authorList>
    </citation>
    <scope>NUCLEOTIDE SEQUENCE</scope>
    <source>
        <strain evidence="4">I ESC-2004</strain>
    </source>
</reference>
<dbReference type="InterPro" id="IPR002889">
    <property type="entry name" value="WSC_carb-bd"/>
</dbReference>
<evidence type="ECO:0000313" key="3">
    <source>
        <dbReference type="EnsemblMetazoa" id="CapteP200508"/>
    </source>
</evidence>
<reference evidence="3" key="3">
    <citation type="submission" date="2015-06" db="UniProtKB">
        <authorList>
            <consortium name="EnsemblMetazoa"/>
        </authorList>
    </citation>
    <scope>IDENTIFICATION</scope>
</reference>
<dbReference type="Proteomes" id="UP000014760">
    <property type="component" value="Unassembled WGS sequence"/>
</dbReference>
<gene>
    <name evidence="2" type="ORF">CAPTEDRAFT_200508</name>
</gene>
<accession>R7UP64</accession>
<evidence type="ECO:0000259" key="1">
    <source>
        <dbReference type="PROSITE" id="PS51212"/>
    </source>
</evidence>
<reference evidence="2 4" key="2">
    <citation type="journal article" date="2013" name="Nature">
        <title>Insights into bilaterian evolution from three spiralian genomes.</title>
        <authorList>
            <person name="Simakov O."/>
            <person name="Marletaz F."/>
            <person name="Cho S.J."/>
            <person name="Edsinger-Gonzales E."/>
            <person name="Havlak P."/>
            <person name="Hellsten U."/>
            <person name="Kuo D.H."/>
            <person name="Larsson T."/>
            <person name="Lv J."/>
            <person name="Arendt D."/>
            <person name="Savage R."/>
            <person name="Osoegawa K."/>
            <person name="de Jong P."/>
            <person name="Grimwood J."/>
            <person name="Chapman J.A."/>
            <person name="Shapiro H."/>
            <person name="Aerts A."/>
            <person name="Otillar R.P."/>
            <person name="Terry A.Y."/>
            <person name="Boore J.L."/>
            <person name="Grigoriev I.V."/>
            <person name="Lindberg D.R."/>
            <person name="Seaver E.C."/>
            <person name="Weisblat D.A."/>
            <person name="Putnam N.H."/>
            <person name="Rokhsar D.S."/>
        </authorList>
    </citation>
    <scope>NUCLEOTIDE SEQUENCE</scope>
    <source>
        <strain evidence="2 4">I ESC-2004</strain>
    </source>
</reference>
<name>R7UP64_CAPTE</name>
<dbReference type="EnsemblMetazoa" id="CapteT200508">
    <property type="protein sequence ID" value="CapteP200508"/>
    <property type="gene ID" value="CapteG200508"/>
</dbReference>
<dbReference type="EMBL" id="KB299460">
    <property type="protein sequence ID" value="ELU07985.1"/>
    <property type="molecule type" value="Genomic_DNA"/>
</dbReference>
<evidence type="ECO:0000313" key="4">
    <source>
        <dbReference type="Proteomes" id="UP000014760"/>
    </source>
</evidence>
<dbReference type="HOGENOM" id="CLU_1248042_0_0_1"/>